<accession>L0RET0</accession>
<dbReference type="EMBL" id="FO203522">
    <property type="protein sequence ID" value="CCO24056.1"/>
    <property type="molecule type" value="Genomic_DNA"/>
</dbReference>
<evidence type="ECO:0000313" key="1">
    <source>
        <dbReference type="EMBL" id="CCO24056.1"/>
    </source>
</evidence>
<dbReference type="HOGENOM" id="CLU_2105037_0_0_7"/>
<organism evidence="1 2">
    <name type="scientific">Maridesulfovibrio hydrothermalis AM13 = DSM 14728</name>
    <dbReference type="NCBI Taxonomy" id="1121451"/>
    <lineage>
        <taxon>Bacteria</taxon>
        <taxon>Pseudomonadati</taxon>
        <taxon>Thermodesulfobacteriota</taxon>
        <taxon>Desulfovibrionia</taxon>
        <taxon>Desulfovibrionales</taxon>
        <taxon>Desulfovibrionaceae</taxon>
        <taxon>Maridesulfovibrio</taxon>
    </lineage>
</organism>
<gene>
    <name evidence="1" type="ORF">DESAM_21779</name>
</gene>
<name>L0RET0_9BACT</name>
<dbReference type="AlphaFoldDB" id="L0RET0"/>
<protein>
    <submittedName>
        <fullName evidence="1">Uncharacterized protein</fullName>
    </submittedName>
</protein>
<keyword evidence="2" id="KW-1185">Reference proteome</keyword>
<proteinExistence type="predicted"/>
<dbReference type="KEGG" id="dhy:DESAM_21779"/>
<reference evidence="1 2" key="1">
    <citation type="submission" date="2012-10" db="EMBL/GenBank/DDBJ databases">
        <authorList>
            <person name="Genoscope - CEA"/>
        </authorList>
    </citation>
    <scope>NUCLEOTIDE SEQUENCE [LARGE SCALE GENOMIC DNA]</scope>
    <source>
        <strain evidence="2">AM13 / DSM 14728</strain>
    </source>
</reference>
<dbReference type="Proteomes" id="UP000010808">
    <property type="component" value="Chromosome"/>
</dbReference>
<dbReference type="RefSeq" id="WP_015336658.1">
    <property type="nucleotide sequence ID" value="NC_020055.1"/>
</dbReference>
<evidence type="ECO:0000313" key="2">
    <source>
        <dbReference type="Proteomes" id="UP000010808"/>
    </source>
</evidence>
<sequence>MVTIEDYLLQGPRSNKKRIHNKLTRKMIKEHFGDLYQWMKFICDKHKHCHLNNHNHQSMQNEAAQLHYTSAINGVPLNTMPLCGVDQYLLTYKDSTYELGGLAEILIRKWEELVP</sequence>